<dbReference type="AlphaFoldDB" id="X1VAG8"/>
<proteinExistence type="predicted"/>
<comment type="caution">
    <text evidence="1">The sequence shown here is derived from an EMBL/GenBank/DDBJ whole genome shotgun (WGS) entry which is preliminary data.</text>
</comment>
<reference evidence="1" key="1">
    <citation type="journal article" date="2014" name="Front. Microbiol.">
        <title>High frequency of phylogenetically diverse reductive dehalogenase-homologous genes in deep subseafloor sedimentary metagenomes.</title>
        <authorList>
            <person name="Kawai M."/>
            <person name="Futagami T."/>
            <person name="Toyoda A."/>
            <person name="Takaki Y."/>
            <person name="Nishi S."/>
            <person name="Hori S."/>
            <person name="Arai W."/>
            <person name="Tsubouchi T."/>
            <person name="Morono Y."/>
            <person name="Uchiyama I."/>
            <person name="Ito T."/>
            <person name="Fujiyama A."/>
            <person name="Inagaki F."/>
            <person name="Takami H."/>
        </authorList>
    </citation>
    <scope>NUCLEOTIDE SEQUENCE</scope>
    <source>
        <strain evidence="1">Expedition CK06-06</strain>
    </source>
</reference>
<evidence type="ECO:0000313" key="1">
    <source>
        <dbReference type="EMBL" id="GAJ02705.1"/>
    </source>
</evidence>
<gene>
    <name evidence="1" type="ORF">S12H4_53254</name>
</gene>
<protein>
    <submittedName>
        <fullName evidence="1">Uncharacterized protein</fullName>
    </submittedName>
</protein>
<organism evidence="1">
    <name type="scientific">marine sediment metagenome</name>
    <dbReference type="NCBI Taxonomy" id="412755"/>
    <lineage>
        <taxon>unclassified sequences</taxon>
        <taxon>metagenomes</taxon>
        <taxon>ecological metagenomes</taxon>
    </lineage>
</organism>
<name>X1VAG8_9ZZZZ</name>
<feature type="non-terminal residue" evidence="1">
    <location>
        <position position="1"/>
    </location>
</feature>
<dbReference type="EMBL" id="BARW01033878">
    <property type="protein sequence ID" value="GAJ02705.1"/>
    <property type="molecule type" value="Genomic_DNA"/>
</dbReference>
<sequence>IAKLEGGEANPTLDKIGSLLAALGLGLTTGITTLYPYPEYSSVISPPPPSFAVLKTPS</sequence>
<accession>X1VAG8</accession>